<reference evidence="2" key="1">
    <citation type="submission" date="2019-03" db="EMBL/GenBank/DDBJ databases">
        <title>Improved annotation for the trematode Fasciola hepatica.</title>
        <authorList>
            <person name="Choi Y.-J."/>
            <person name="Martin J."/>
            <person name="Mitreva M."/>
        </authorList>
    </citation>
    <scope>NUCLEOTIDE SEQUENCE [LARGE SCALE GENOMIC DNA]</scope>
</reference>
<gene>
    <name evidence="2" type="ORF">D915_002970</name>
</gene>
<evidence type="ECO:0000256" key="1">
    <source>
        <dbReference type="SAM" id="MobiDB-lite"/>
    </source>
</evidence>
<keyword evidence="3" id="KW-1185">Reference proteome</keyword>
<evidence type="ECO:0000313" key="2">
    <source>
        <dbReference type="EMBL" id="THD26234.1"/>
    </source>
</evidence>
<dbReference type="EMBL" id="JXXN02000811">
    <property type="protein sequence ID" value="THD26234.1"/>
    <property type="molecule type" value="Genomic_DNA"/>
</dbReference>
<sequence>MKITQAQNRIPDLPTKTRMREDSQGTQMPKPVYRTECLMGNWVEDRRDLFWLTKRPTPISPFGSRFKTEYATRYVGSAEWKNPAPDYPNRAKRSYPGHQPELTTGYNDHSLMTTNQAAFSYWHQTNLL</sequence>
<dbReference type="Pfam" id="PF06608">
    <property type="entry name" value="CFAP68"/>
    <property type="match status" value="1"/>
</dbReference>
<name>A0A4E0RJS0_FASHE</name>
<dbReference type="Proteomes" id="UP000230066">
    <property type="component" value="Unassembled WGS sequence"/>
</dbReference>
<proteinExistence type="predicted"/>
<dbReference type="AlphaFoldDB" id="A0A4E0RJS0"/>
<protein>
    <submittedName>
        <fullName evidence="2">Uncharacterized protein</fullName>
    </submittedName>
</protein>
<dbReference type="GO" id="GO:0030317">
    <property type="term" value="P:flagellated sperm motility"/>
    <property type="evidence" value="ECO:0007669"/>
    <property type="project" value="InterPro"/>
</dbReference>
<feature type="region of interest" description="Disordered" evidence="1">
    <location>
        <begin position="1"/>
        <end position="31"/>
    </location>
</feature>
<evidence type="ECO:0000313" key="3">
    <source>
        <dbReference type="Proteomes" id="UP000230066"/>
    </source>
</evidence>
<comment type="caution">
    <text evidence="2">The sequence shown here is derived from an EMBL/GenBank/DDBJ whole genome shotgun (WGS) entry which is preliminary data.</text>
</comment>
<accession>A0A4E0RJS0</accession>
<dbReference type="InterPro" id="IPR009524">
    <property type="entry name" value="CFAP68"/>
</dbReference>
<organism evidence="2 3">
    <name type="scientific">Fasciola hepatica</name>
    <name type="common">Liver fluke</name>
    <dbReference type="NCBI Taxonomy" id="6192"/>
    <lineage>
        <taxon>Eukaryota</taxon>
        <taxon>Metazoa</taxon>
        <taxon>Spiralia</taxon>
        <taxon>Lophotrochozoa</taxon>
        <taxon>Platyhelminthes</taxon>
        <taxon>Trematoda</taxon>
        <taxon>Digenea</taxon>
        <taxon>Plagiorchiida</taxon>
        <taxon>Echinostomata</taxon>
        <taxon>Echinostomatoidea</taxon>
        <taxon>Fasciolidae</taxon>
        <taxon>Fasciola</taxon>
    </lineage>
</organism>
<dbReference type="GO" id="GO:0005634">
    <property type="term" value="C:nucleus"/>
    <property type="evidence" value="ECO:0007669"/>
    <property type="project" value="InterPro"/>
</dbReference>